<gene>
    <name evidence="1" type="ORF">LHGZ1_1225</name>
</gene>
<evidence type="ECO:0000313" key="1">
    <source>
        <dbReference type="EMBL" id="ASJ24056.1"/>
    </source>
</evidence>
<evidence type="ECO:0000313" key="2">
    <source>
        <dbReference type="Proteomes" id="UP000197424"/>
    </source>
</evidence>
<dbReference type="Proteomes" id="UP000197424">
    <property type="component" value="Chromosome"/>
</dbReference>
<accession>A0A248LI46</accession>
<organism evidence="1 2">
    <name type="scientific">Laribacter hongkongensis</name>
    <dbReference type="NCBI Taxonomy" id="168471"/>
    <lineage>
        <taxon>Bacteria</taxon>
        <taxon>Pseudomonadati</taxon>
        <taxon>Pseudomonadota</taxon>
        <taxon>Betaproteobacteria</taxon>
        <taxon>Neisseriales</taxon>
        <taxon>Aquaspirillaceae</taxon>
        <taxon>Laribacter</taxon>
    </lineage>
</organism>
<name>A0A248LI46_9NEIS</name>
<proteinExistence type="predicted"/>
<dbReference type="EMBL" id="CP022115">
    <property type="protein sequence ID" value="ASJ24056.1"/>
    <property type="molecule type" value="Genomic_DNA"/>
</dbReference>
<reference evidence="2" key="1">
    <citation type="submission" date="2017-06" db="EMBL/GenBank/DDBJ databases">
        <title>Whole genome sequence of Laribacter hongkongensis LHGZ1.</title>
        <authorList>
            <person name="Chen D."/>
            <person name="Wu H."/>
            <person name="Chen J."/>
        </authorList>
    </citation>
    <scope>NUCLEOTIDE SEQUENCE [LARGE SCALE GENOMIC DNA]</scope>
    <source>
        <strain evidence="2">LHGZ1</strain>
    </source>
</reference>
<sequence>MHLVAPVNLFLPCRQRVRDGIQ</sequence>
<dbReference type="AlphaFoldDB" id="A0A248LI46"/>
<protein>
    <submittedName>
        <fullName evidence="1">Uncharacterized protein</fullName>
    </submittedName>
</protein>